<evidence type="ECO:0000256" key="6">
    <source>
        <dbReference type="ARBA" id="ARBA00022670"/>
    </source>
</evidence>
<dbReference type="InterPro" id="IPR015956">
    <property type="entry name" value="Peniciliin-bd_prot_C_sf"/>
</dbReference>
<dbReference type="SMART" id="SM00936">
    <property type="entry name" value="PBP5_C"/>
    <property type="match status" value="1"/>
</dbReference>
<dbReference type="EMBL" id="LICA01000027">
    <property type="protein sequence ID" value="KRO96924.1"/>
    <property type="molecule type" value="Genomic_DNA"/>
</dbReference>
<dbReference type="InterPro" id="IPR001967">
    <property type="entry name" value="Peptidase_S11_N"/>
</dbReference>
<dbReference type="Proteomes" id="UP000051213">
    <property type="component" value="Unassembled WGS sequence"/>
</dbReference>
<evidence type="ECO:0000256" key="1">
    <source>
        <dbReference type="ARBA" id="ARBA00003217"/>
    </source>
</evidence>
<dbReference type="GO" id="GO:0009252">
    <property type="term" value="P:peptidoglycan biosynthetic process"/>
    <property type="evidence" value="ECO:0007669"/>
    <property type="project" value="UniProtKB-UniPathway"/>
</dbReference>
<proteinExistence type="inferred from homology"/>
<comment type="caution">
    <text evidence="17">The sequence shown here is derived from an EMBL/GenBank/DDBJ whole genome shotgun (WGS) entry which is preliminary data.</text>
</comment>
<keyword evidence="7" id="KW-0732">Signal</keyword>
<evidence type="ECO:0000256" key="10">
    <source>
        <dbReference type="ARBA" id="ARBA00022984"/>
    </source>
</evidence>
<dbReference type="InterPro" id="IPR012907">
    <property type="entry name" value="Peptidase_S11_C"/>
</dbReference>
<dbReference type="SUPFAM" id="SSF56601">
    <property type="entry name" value="beta-lactamase/transpeptidase-like"/>
    <property type="match status" value="1"/>
</dbReference>
<dbReference type="InterPro" id="IPR012338">
    <property type="entry name" value="Beta-lactam/transpept-like"/>
</dbReference>
<dbReference type="PANTHER" id="PTHR21581">
    <property type="entry name" value="D-ALANYL-D-ALANINE CARBOXYPEPTIDASE"/>
    <property type="match status" value="1"/>
</dbReference>
<evidence type="ECO:0000256" key="11">
    <source>
        <dbReference type="ARBA" id="ARBA00023316"/>
    </source>
</evidence>
<dbReference type="Pfam" id="PF00768">
    <property type="entry name" value="Peptidase_S11"/>
    <property type="match status" value="1"/>
</dbReference>
<evidence type="ECO:0000256" key="9">
    <source>
        <dbReference type="ARBA" id="ARBA00022960"/>
    </source>
</evidence>
<protein>
    <recommendedName>
        <fullName evidence="4">serine-type D-Ala-D-Ala carboxypeptidase</fullName>
        <ecNumber evidence="4">3.4.16.4</ecNumber>
    </recommendedName>
</protein>
<keyword evidence="11" id="KW-0961">Cell wall biogenesis/degradation</keyword>
<dbReference type="GO" id="GO:0071555">
    <property type="term" value="P:cell wall organization"/>
    <property type="evidence" value="ECO:0007669"/>
    <property type="project" value="UniProtKB-KW"/>
</dbReference>
<dbReference type="UniPathway" id="UPA00219"/>
<dbReference type="GO" id="GO:0006508">
    <property type="term" value="P:proteolysis"/>
    <property type="evidence" value="ECO:0007669"/>
    <property type="project" value="UniProtKB-KW"/>
</dbReference>
<comment type="similarity">
    <text evidence="3 15">Belongs to the peptidase S11 family.</text>
</comment>
<reference evidence="17 18" key="1">
    <citation type="submission" date="2015-10" db="EMBL/GenBank/DDBJ databases">
        <title>Metagenome-Assembled Genomes uncover a global brackish microbiome.</title>
        <authorList>
            <person name="Hugerth L.W."/>
            <person name="Larsson J."/>
            <person name="Alneberg J."/>
            <person name="Lindh M.V."/>
            <person name="Legrand C."/>
            <person name="Pinhassi J."/>
            <person name="Andersson A.F."/>
        </authorList>
    </citation>
    <scope>NUCLEOTIDE SEQUENCE [LARGE SCALE GENOMIC DNA]</scope>
    <source>
        <strain evidence="17">BACL26 MAG-121220-bin70</strain>
    </source>
</reference>
<dbReference type="PRINTS" id="PR00725">
    <property type="entry name" value="DADACBPTASE1"/>
</dbReference>
<evidence type="ECO:0000256" key="2">
    <source>
        <dbReference type="ARBA" id="ARBA00004752"/>
    </source>
</evidence>
<keyword evidence="10" id="KW-0573">Peptidoglycan synthesis</keyword>
<dbReference type="AlphaFoldDB" id="A0A0R2UBR4"/>
<evidence type="ECO:0000256" key="3">
    <source>
        <dbReference type="ARBA" id="ARBA00007164"/>
    </source>
</evidence>
<evidence type="ECO:0000256" key="12">
    <source>
        <dbReference type="ARBA" id="ARBA00034000"/>
    </source>
</evidence>
<keyword evidence="6" id="KW-0645">Protease</keyword>
<evidence type="ECO:0000313" key="18">
    <source>
        <dbReference type="Proteomes" id="UP000051213"/>
    </source>
</evidence>
<dbReference type="Gene3D" id="3.40.710.10">
    <property type="entry name" value="DD-peptidase/beta-lactamase superfamily"/>
    <property type="match status" value="1"/>
</dbReference>
<gene>
    <name evidence="17" type="ORF">ABS24_01965</name>
</gene>
<evidence type="ECO:0000313" key="17">
    <source>
        <dbReference type="EMBL" id="KRO96924.1"/>
    </source>
</evidence>
<evidence type="ECO:0000256" key="14">
    <source>
        <dbReference type="PIRSR" id="PIRSR618044-2"/>
    </source>
</evidence>
<evidence type="ECO:0000256" key="8">
    <source>
        <dbReference type="ARBA" id="ARBA00022801"/>
    </source>
</evidence>
<dbReference type="InterPro" id="IPR018044">
    <property type="entry name" value="Peptidase_S11"/>
</dbReference>
<comment type="catalytic activity">
    <reaction evidence="12">
        <text>Preferential cleavage: (Ac)2-L-Lys-D-Ala-|-D-Ala. Also transpeptidation of peptidyl-alanyl moieties that are N-acyl substituents of D-alanine.</text>
        <dbReference type="EC" id="3.4.16.4"/>
    </reaction>
</comment>
<keyword evidence="9" id="KW-0133">Cell shape</keyword>
<feature type="binding site" evidence="14">
    <location>
        <position position="230"/>
    </location>
    <ligand>
        <name>substrate</name>
    </ligand>
</feature>
<feature type="active site" evidence="13">
    <location>
        <position position="128"/>
    </location>
</feature>
<evidence type="ECO:0000259" key="16">
    <source>
        <dbReference type="SMART" id="SM00936"/>
    </source>
</evidence>
<evidence type="ECO:0000256" key="7">
    <source>
        <dbReference type="ARBA" id="ARBA00022729"/>
    </source>
</evidence>
<dbReference type="GO" id="GO:0009002">
    <property type="term" value="F:serine-type D-Ala-D-Ala carboxypeptidase activity"/>
    <property type="evidence" value="ECO:0007669"/>
    <property type="project" value="UniProtKB-EC"/>
</dbReference>
<evidence type="ECO:0000256" key="15">
    <source>
        <dbReference type="RuleBase" id="RU004016"/>
    </source>
</evidence>
<evidence type="ECO:0000256" key="4">
    <source>
        <dbReference type="ARBA" id="ARBA00012448"/>
    </source>
</evidence>
<feature type="active site" description="Proton acceptor" evidence="13">
    <location>
        <position position="66"/>
    </location>
</feature>
<evidence type="ECO:0000256" key="5">
    <source>
        <dbReference type="ARBA" id="ARBA00022645"/>
    </source>
</evidence>
<dbReference type="Gene3D" id="2.60.410.10">
    <property type="entry name" value="D-Ala-D-Ala carboxypeptidase, C-terminal domain"/>
    <property type="match status" value="1"/>
</dbReference>
<dbReference type="GO" id="GO:0008360">
    <property type="term" value="P:regulation of cell shape"/>
    <property type="evidence" value="ECO:0007669"/>
    <property type="project" value="UniProtKB-KW"/>
</dbReference>
<keyword evidence="8 17" id="KW-0378">Hydrolase</keyword>
<dbReference type="SUPFAM" id="SSF69189">
    <property type="entry name" value="Penicillin-binding protein associated domain"/>
    <property type="match status" value="1"/>
</dbReference>
<dbReference type="InterPro" id="IPR037167">
    <property type="entry name" value="Peptidase_S11_C_sf"/>
</dbReference>
<comment type="function">
    <text evidence="1">Removes C-terminal D-alanyl residues from sugar-peptide cell wall precursors.</text>
</comment>
<accession>A0A0R2UBR4</accession>
<dbReference type="PANTHER" id="PTHR21581:SF6">
    <property type="entry name" value="TRAFFICKING PROTEIN PARTICLE COMPLEX SUBUNIT 12"/>
    <property type="match status" value="1"/>
</dbReference>
<evidence type="ECO:0000256" key="13">
    <source>
        <dbReference type="PIRSR" id="PIRSR618044-1"/>
    </source>
</evidence>
<sequence length="391" mass="42880">MAKKWLFSALLIPIVISLVSPAYSQILRPAEPEIAAKAWILIDATTGKVLLERNADERLPPASLAKIMTIYIVSNEIVAQRVNEETEVLISDNAWILGGAKTDGSTMFLSPRTKVSVLDLMRGVIIQSGNDAAIALAEHVAGSEYAFADMMNQQAQILGMRNTEYLNSTGLPAEGMVTSARDLGIMASAIIRDHPEYYAIYAEKYFEHNNINQPNRNRLLWRDSSVDGLKTGHTSEAGYCLVSSAKRQGMRLIAVVMGADNDESRSQESQKLLSYGFRYYDTKVVYSAGEILKTGAKVWYGAEEFLNLTIAEDVTLTVPRGSEKNLKANILVSGLIKAPISAGQELGQLQISLDGEALVDIPLVAEKSITKSGIFSQLFDWIILLFTQLLS</sequence>
<feature type="active site" description="Acyl-ester intermediate" evidence="13">
    <location>
        <position position="63"/>
    </location>
</feature>
<dbReference type="Pfam" id="PF07943">
    <property type="entry name" value="PBP5_C"/>
    <property type="match status" value="1"/>
</dbReference>
<organism evidence="17 18">
    <name type="scientific">SAR92 bacterium BACL26 MAG-121220-bin70</name>
    <dbReference type="NCBI Taxonomy" id="1655626"/>
    <lineage>
        <taxon>Bacteria</taxon>
        <taxon>Pseudomonadati</taxon>
        <taxon>Pseudomonadota</taxon>
        <taxon>Gammaproteobacteria</taxon>
        <taxon>Cellvibrionales</taxon>
        <taxon>Porticoccaceae</taxon>
        <taxon>SAR92 clade</taxon>
    </lineage>
</organism>
<feature type="domain" description="Peptidase S11 D-Ala-D-Ala carboxypeptidase A C-terminal" evidence="16">
    <location>
        <begin position="280"/>
        <end position="371"/>
    </location>
</feature>
<keyword evidence="5 17" id="KW-0121">Carboxypeptidase</keyword>
<name>A0A0R2UBR4_9GAMM</name>
<comment type="pathway">
    <text evidence="2">Cell wall biogenesis; peptidoglycan biosynthesis.</text>
</comment>
<dbReference type="EC" id="3.4.16.4" evidence="4"/>